<evidence type="ECO:0000313" key="2">
    <source>
        <dbReference type="EMBL" id="CAJ2513840.1"/>
    </source>
</evidence>
<feature type="compositionally biased region" description="Basic and acidic residues" evidence="1">
    <location>
        <begin position="23"/>
        <end position="35"/>
    </location>
</feature>
<protein>
    <submittedName>
        <fullName evidence="2">Uu.00g019590.m01.CDS01</fullName>
    </submittedName>
</protein>
<feature type="compositionally biased region" description="Gly residues" evidence="1">
    <location>
        <begin position="178"/>
        <end position="202"/>
    </location>
</feature>
<feature type="compositionally biased region" description="Basic and acidic residues" evidence="1">
    <location>
        <begin position="80"/>
        <end position="91"/>
    </location>
</feature>
<evidence type="ECO:0000256" key="1">
    <source>
        <dbReference type="SAM" id="MobiDB-lite"/>
    </source>
</evidence>
<comment type="caution">
    <text evidence="2">The sequence shown here is derived from an EMBL/GenBank/DDBJ whole genome shotgun (WGS) entry which is preliminary data.</text>
</comment>
<feature type="compositionally biased region" description="Polar residues" evidence="1">
    <location>
        <begin position="615"/>
        <end position="625"/>
    </location>
</feature>
<feature type="region of interest" description="Disordered" evidence="1">
    <location>
        <begin position="442"/>
        <end position="482"/>
    </location>
</feature>
<dbReference type="AlphaFoldDB" id="A0AAI8VZV6"/>
<feature type="region of interest" description="Disordered" evidence="1">
    <location>
        <begin position="646"/>
        <end position="673"/>
    </location>
</feature>
<feature type="region of interest" description="Disordered" evidence="1">
    <location>
        <begin position="603"/>
        <end position="625"/>
    </location>
</feature>
<dbReference type="CDD" id="cd19757">
    <property type="entry name" value="Bbox1"/>
    <property type="match status" value="1"/>
</dbReference>
<feature type="compositionally biased region" description="Gly residues" evidence="1">
    <location>
        <begin position="1"/>
        <end position="12"/>
    </location>
</feature>
<proteinExistence type="predicted"/>
<keyword evidence="3" id="KW-1185">Reference proteome</keyword>
<accession>A0AAI8VZV6</accession>
<organism evidence="2 3">
    <name type="scientific">Anthostomella pinea</name>
    <dbReference type="NCBI Taxonomy" id="933095"/>
    <lineage>
        <taxon>Eukaryota</taxon>
        <taxon>Fungi</taxon>
        <taxon>Dikarya</taxon>
        <taxon>Ascomycota</taxon>
        <taxon>Pezizomycotina</taxon>
        <taxon>Sordariomycetes</taxon>
        <taxon>Xylariomycetidae</taxon>
        <taxon>Xylariales</taxon>
        <taxon>Xylariaceae</taxon>
        <taxon>Anthostomella</taxon>
    </lineage>
</organism>
<dbReference type="Proteomes" id="UP001295740">
    <property type="component" value="Unassembled WGS sequence"/>
</dbReference>
<feature type="region of interest" description="Disordered" evidence="1">
    <location>
        <begin position="171"/>
        <end position="202"/>
    </location>
</feature>
<feature type="compositionally biased region" description="Basic and acidic residues" evidence="1">
    <location>
        <begin position="399"/>
        <end position="412"/>
    </location>
</feature>
<name>A0AAI8VZV6_9PEZI</name>
<gene>
    <name evidence="2" type="ORF">KHLLAP_LOCUS14308</name>
</gene>
<dbReference type="EMBL" id="CAUWAG010000020">
    <property type="protein sequence ID" value="CAJ2513840.1"/>
    <property type="molecule type" value="Genomic_DNA"/>
</dbReference>
<reference evidence="2" key="1">
    <citation type="submission" date="2023-10" db="EMBL/GenBank/DDBJ databases">
        <authorList>
            <person name="Hackl T."/>
        </authorList>
    </citation>
    <scope>NUCLEOTIDE SEQUENCE</scope>
</reference>
<feature type="region of interest" description="Disordered" evidence="1">
    <location>
        <begin position="326"/>
        <end position="347"/>
    </location>
</feature>
<feature type="compositionally biased region" description="Low complexity" evidence="1">
    <location>
        <begin position="468"/>
        <end position="482"/>
    </location>
</feature>
<feature type="region of interest" description="Disordered" evidence="1">
    <location>
        <begin position="1"/>
        <end position="105"/>
    </location>
</feature>
<evidence type="ECO:0000313" key="3">
    <source>
        <dbReference type="Proteomes" id="UP001295740"/>
    </source>
</evidence>
<sequence length="762" mass="80462">MNQQGGDSGHGCGCDLVHTGSGCDHKNEPVEHGGQEPDDNEHEGHGSEHPQATSADEGTITVALPDQPSRNQDHPSVPGHDGEEQIPERQEAAPTTAIAPKPVSNAHTNFVKVSTRNAKCDQCEKRNTSVMQKCCRCGMTTCSTCHARGKYDSRHQLADLELDWVDEPRGRRRRKFNGEGGETGGDAGGSGSERGKQRGGGLRARGLVREAAFYGDGPGPATAMGAAVDTAMETGTTVEARNTDRARGGALRALGLVRDTALYGDGPDTAMETDASVEAKNTDCTRGGTLRALGLVRDTSLYGGPSTAVGAAVEAGNFDCAAAGDTGESGQAGNPSGLGASAGTAQNTQAPGQIVHVAGRQPAIRLPNGRRALPAIRLRLAPAPAAPAPRFSRGGLARNSHDAVRGPNDQRVKRAGPSGPPNSRPLSAVGFSRPSVKAIAGLSSVPSRPPAIAASGPSYATPAPPAASPSGPSSTPLGGPAPVVDGLLPSAATYRSISQYWSAIGQPEIAQRYADMEQQRRQLGRHRCLPQSEDSGRMPHPQLMQYRPDMARESNERTTITEQSIRSYLINSDGTISAVPSSAEPIMCAPVADMGYDPGDLMDVDGEQEPVPQRASGSDQAAPNSQYTARMRHLLDEYRNLNRSGGRGQEPLIHRSASAGPGPVFGLPAPPSQNMEQLESRQRALQWSLIDQLETDWNENPVIQNVRRTEGPLAALDLLEASVGLEVIRQGLPRDSFLTFWIVGMRSALRHRALGTKLHLPR</sequence>
<feature type="region of interest" description="Disordered" evidence="1">
    <location>
        <begin position="385"/>
        <end position="429"/>
    </location>
</feature>